<dbReference type="GO" id="GO:0016020">
    <property type="term" value="C:membrane"/>
    <property type="evidence" value="ECO:0007669"/>
    <property type="project" value="TreeGrafter"/>
</dbReference>
<dbReference type="InterPro" id="IPR002347">
    <property type="entry name" value="SDR_fam"/>
</dbReference>
<dbReference type="PRINTS" id="PR00081">
    <property type="entry name" value="GDHRDH"/>
</dbReference>
<organism evidence="4">
    <name type="scientific">Schlesneria paludicola</name>
    <dbReference type="NCBI Taxonomy" id="360056"/>
    <lineage>
        <taxon>Bacteria</taxon>
        <taxon>Pseudomonadati</taxon>
        <taxon>Planctomycetota</taxon>
        <taxon>Planctomycetia</taxon>
        <taxon>Planctomycetales</taxon>
        <taxon>Planctomycetaceae</taxon>
        <taxon>Schlesneria</taxon>
    </lineage>
</organism>
<dbReference type="AlphaFoldDB" id="A0A7C4QQY9"/>
<dbReference type="EMBL" id="DSVQ01000012">
    <property type="protein sequence ID" value="HGT38909.1"/>
    <property type="molecule type" value="Genomic_DNA"/>
</dbReference>
<dbReference type="PANTHER" id="PTHR44196:SF2">
    <property type="entry name" value="SHORT-CHAIN DEHYDROGENASE-RELATED"/>
    <property type="match status" value="1"/>
</dbReference>
<accession>A0A7C4QQY9</accession>
<dbReference type="PRINTS" id="PR00080">
    <property type="entry name" value="SDRFAMILY"/>
</dbReference>
<dbReference type="PROSITE" id="PS00061">
    <property type="entry name" value="ADH_SHORT"/>
    <property type="match status" value="1"/>
</dbReference>
<reference evidence="4" key="1">
    <citation type="journal article" date="2020" name="mSystems">
        <title>Genome- and Community-Level Interaction Insights into Carbon Utilization and Element Cycling Functions of Hydrothermarchaeota in Hydrothermal Sediment.</title>
        <authorList>
            <person name="Zhou Z."/>
            <person name="Liu Y."/>
            <person name="Xu W."/>
            <person name="Pan J."/>
            <person name="Luo Z.H."/>
            <person name="Li M."/>
        </authorList>
    </citation>
    <scope>NUCLEOTIDE SEQUENCE [LARGE SCALE GENOMIC DNA]</scope>
    <source>
        <strain evidence="4">SpSt-508</strain>
    </source>
</reference>
<evidence type="ECO:0000256" key="1">
    <source>
        <dbReference type="ARBA" id="ARBA00006484"/>
    </source>
</evidence>
<protein>
    <submittedName>
        <fullName evidence="4">SDR family oxidoreductase</fullName>
    </submittedName>
</protein>
<dbReference type="InterPro" id="IPR020904">
    <property type="entry name" value="Sc_DH/Rdtase_CS"/>
</dbReference>
<dbReference type="InterPro" id="IPR036291">
    <property type="entry name" value="NAD(P)-bd_dom_sf"/>
</dbReference>
<dbReference type="SUPFAM" id="SSF51735">
    <property type="entry name" value="NAD(P)-binding Rossmann-fold domains"/>
    <property type="match status" value="1"/>
</dbReference>
<comment type="similarity">
    <text evidence="1 3">Belongs to the short-chain dehydrogenases/reductases (SDR) family.</text>
</comment>
<keyword evidence="2" id="KW-0560">Oxidoreductase</keyword>
<dbReference type="PANTHER" id="PTHR44196">
    <property type="entry name" value="DEHYDROGENASE/REDUCTASE SDR FAMILY MEMBER 7B"/>
    <property type="match status" value="1"/>
</dbReference>
<gene>
    <name evidence="4" type="ORF">ENS64_06550</name>
</gene>
<dbReference type="Pfam" id="PF00106">
    <property type="entry name" value="adh_short"/>
    <property type="match status" value="1"/>
</dbReference>
<dbReference type="Gene3D" id="3.40.50.720">
    <property type="entry name" value="NAD(P)-binding Rossmann-like Domain"/>
    <property type="match status" value="1"/>
</dbReference>
<evidence type="ECO:0000256" key="3">
    <source>
        <dbReference type="RuleBase" id="RU000363"/>
    </source>
</evidence>
<sequence>MWKQLSDKWALVTGASAGLGAEFARQLAARGMHLVLVARRQSLLEELAAELHARHATRCEILACDLAQPGAAAQIVAELERRGVVVELLVNNAGFGVVGDVDHADVERLLEMIQLNVAAVVDLTYRLLPGMLQRGRGAIINLSSLSGFQPVAYMGVYAATKAFVLHFSEALAEEVRPRGVTVLAVCPGVTKTAFFDIAGAPGWLQKHRSHSAERVVRTALWALERRRQVIVIGWRNFLLTLLVRMAPRARVVKESTRYFKPRRAPDEPRR</sequence>
<dbReference type="GO" id="GO:0016491">
    <property type="term" value="F:oxidoreductase activity"/>
    <property type="evidence" value="ECO:0007669"/>
    <property type="project" value="UniProtKB-KW"/>
</dbReference>
<dbReference type="PIRSF" id="PIRSF000126">
    <property type="entry name" value="11-beta-HSD1"/>
    <property type="match status" value="1"/>
</dbReference>
<evidence type="ECO:0000313" key="4">
    <source>
        <dbReference type="EMBL" id="HGT38909.1"/>
    </source>
</evidence>
<evidence type="ECO:0000256" key="2">
    <source>
        <dbReference type="ARBA" id="ARBA00023002"/>
    </source>
</evidence>
<name>A0A7C4QQY9_9PLAN</name>
<comment type="caution">
    <text evidence="4">The sequence shown here is derived from an EMBL/GenBank/DDBJ whole genome shotgun (WGS) entry which is preliminary data.</text>
</comment>
<proteinExistence type="inferred from homology"/>